<feature type="compositionally biased region" description="Low complexity" evidence="1">
    <location>
        <begin position="30"/>
        <end position="45"/>
    </location>
</feature>
<comment type="caution">
    <text evidence="2">The sequence shown here is derived from an EMBL/GenBank/DDBJ whole genome shotgun (WGS) entry which is preliminary data.</text>
</comment>
<evidence type="ECO:0000313" key="2">
    <source>
        <dbReference type="EMBL" id="GEU58419.1"/>
    </source>
</evidence>
<gene>
    <name evidence="2" type="ORF">Tci_030397</name>
</gene>
<organism evidence="2">
    <name type="scientific">Tanacetum cinerariifolium</name>
    <name type="common">Dalmatian daisy</name>
    <name type="synonym">Chrysanthemum cinerariifolium</name>
    <dbReference type="NCBI Taxonomy" id="118510"/>
    <lineage>
        <taxon>Eukaryota</taxon>
        <taxon>Viridiplantae</taxon>
        <taxon>Streptophyta</taxon>
        <taxon>Embryophyta</taxon>
        <taxon>Tracheophyta</taxon>
        <taxon>Spermatophyta</taxon>
        <taxon>Magnoliopsida</taxon>
        <taxon>eudicotyledons</taxon>
        <taxon>Gunneridae</taxon>
        <taxon>Pentapetalae</taxon>
        <taxon>asterids</taxon>
        <taxon>campanulids</taxon>
        <taxon>Asterales</taxon>
        <taxon>Asteraceae</taxon>
        <taxon>Asteroideae</taxon>
        <taxon>Anthemideae</taxon>
        <taxon>Anthemidinae</taxon>
        <taxon>Tanacetum</taxon>
    </lineage>
</organism>
<name>A0A6L2LBC2_TANCI</name>
<dbReference type="EMBL" id="BKCJ010003999">
    <property type="protein sequence ID" value="GEU58419.1"/>
    <property type="molecule type" value="Genomic_DNA"/>
</dbReference>
<dbReference type="AlphaFoldDB" id="A0A6L2LBC2"/>
<sequence>MIVAPQAGKGAAEVNVDNFSTAGVADEGDASVAVDDVPAAADEPTIPLPTSPTQPPPLSQDQPSTSQIEEGGIIANMDADRDITLQDVANIAKEVAVDAEIEKSADVQGRQAESQVQIYQIDLGHAEKVLSMQYDDIEPAELQEVVEVVTTTKLITKVVTAASATITTAAPQLTTTAAPILTTVASATRRRKGVVIRDPEETATPSTIIHTQPKSKDKGKWIMVHEPKPLKKKTQIEQDEAYARENMAGFKMDYFKEMTYDEICLIFEKKLNSNKLDEEVEKLRKHLQIMQNDDDDDVYTEATPLALKVPVVDYDIYTENNKPYYKIKRADGSHLLYLSFLSMLRNFNKEDLEVLWQLVKEIFAYSKPKNFLDDFLLTTLGAMFKKPDVQSQI</sequence>
<reference evidence="2" key="1">
    <citation type="journal article" date="2019" name="Sci. Rep.">
        <title>Draft genome of Tanacetum cinerariifolium, the natural source of mosquito coil.</title>
        <authorList>
            <person name="Yamashiro T."/>
            <person name="Shiraishi A."/>
            <person name="Satake H."/>
            <person name="Nakayama K."/>
        </authorList>
    </citation>
    <scope>NUCLEOTIDE SEQUENCE</scope>
</reference>
<evidence type="ECO:0000256" key="1">
    <source>
        <dbReference type="SAM" id="MobiDB-lite"/>
    </source>
</evidence>
<feature type="compositionally biased region" description="Pro residues" evidence="1">
    <location>
        <begin position="46"/>
        <end position="58"/>
    </location>
</feature>
<feature type="region of interest" description="Disordered" evidence="1">
    <location>
        <begin position="22"/>
        <end position="66"/>
    </location>
</feature>
<accession>A0A6L2LBC2</accession>
<protein>
    <submittedName>
        <fullName evidence="2">Uncharacterized protein</fullName>
    </submittedName>
</protein>
<proteinExistence type="predicted"/>